<name>A0A0L0NTL9_CANAR</name>
<evidence type="ECO:0000256" key="8">
    <source>
        <dbReference type="ARBA" id="ARBA00023136"/>
    </source>
</evidence>
<organism evidence="10 11">
    <name type="scientific">Candidozyma auris</name>
    <name type="common">Yeast</name>
    <name type="synonym">Candida auris</name>
    <dbReference type="NCBI Taxonomy" id="498019"/>
    <lineage>
        <taxon>Eukaryota</taxon>
        <taxon>Fungi</taxon>
        <taxon>Dikarya</taxon>
        <taxon>Ascomycota</taxon>
        <taxon>Saccharomycotina</taxon>
        <taxon>Pichiomycetes</taxon>
        <taxon>Metschnikowiaceae</taxon>
        <taxon>Candidozyma</taxon>
    </lineage>
</organism>
<comment type="function">
    <text evidence="1">Involved in peroxisome biogenesis.</text>
</comment>
<evidence type="ECO:0000256" key="3">
    <source>
        <dbReference type="ARBA" id="ARBA00009642"/>
    </source>
</evidence>
<dbReference type="Gene3D" id="3.40.50.11730">
    <property type="entry name" value="Peroxisome assembly protein 22"/>
    <property type="match status" value="1"/>
</dbReference>
<evidence type="ECO:0000256" key="4">
    <source>
        <dbReference type="ARBA" id="ARBA00018967"/>
    </source>
</evidence>
<dbReference type="InterPro" id="IPR038613">
    <property type="entry name" value="Peroxin-22_C_sf"/>
</dbReference>
<evidence type="ECO:0000313" key="10">
    <source>
        <dbReference type="EMBL" id="KND97393.1"/>
    </source>
</evidence>
<dbReference type="AlphaFoldDB" id="A0A0L0NTL9"/>
<dbReference type="Pfam" id="PF12827">
    <property type="entry name" value="Peroxin-22"/>
    <property type="match status" value="1"/>
</dbReference>
<reference evidence="11" key="1">
    <citation type="journal article" date="2015" name="BMC Genomics">
        <title>Draft genome of a commonly misdiagnosed multidrug resistant pathogen Candida auris.</title>
        <authorList>
            <person name="Chatterjee S."/>
            <person name="Alampalli S.V."/>
            <person name="Nageshan R.K."/>
            <person name="Chettiar S.T."/>
            <person name="Joshi S."/>
            <person name="Tatu U.S."/>
        </authorList>
    </citation>
    <scope>NUCLEOTIDE SEQUENCE [LARGE SCALE GENOMIC DNA]</scope>
    <source>
        <strain evidence="11">6684</strain>
    </source>
</reference>
<evidence type="ECO:0000256" key="2">
    <source>
        <dbReference type="ARBA" id="ARBA00004549"/>
    </source>
</evidence>
<keyword evidence="5" id="KW-0962">Peroxisome biogenesis</keyword>
<dbReference type="Proteomes" id="UP000037122">
    <property type="component" value="Unassembled WGS sequence"/>
</dbReference>
<dbReference type="VEuPathDB" id="FungiDB:CJJ07_002899"/>
<dbReference type="VEuPathDB" id="FungiDB:QG37_05772"/>
<accession>A0A0L0NTL9</accession>
<evidence type="ECO:0000256" key="9">
    <source>
        <dbReference type="ARBA" id="ARBA00023140"/>
    </source>
</evidence>
<dbReference type="InterPro" id="IPR024359">
    <property type="entry name" value="Peroxin-22"/>
</dbReference>
<dbReference type="GO" id="GO:0005778">
    <property type="term" value="C:peroxisomal membrane"/>
    <property type="evidence" value="ECO:0007669"/>
    <property type="project" value="UniProtKB-SubCell"/>
</dbReference>
<evidence type="ECO:0000313" key="11">
    <source>
        <dbReference type="Proteomes" id="UP000037122"/>
    </source>
</evidence>
<comment type="caution">
    <text evidence="10">The sequence shown here is derived from an EMBL/GenBank/DDBJ whole genome shotgun (WGS) entry which is preliminary data.</text>
</comment>
<evidence type="ECO:0000256" key="5">
    <source>
        <dbReference type="ARBA" id="ARBA00022593"/>
    </source>
</evidence>
<dbReference type="VEuPathDB" id="FungiDB:CJI97_000065"/>
<keyword evidence="6" id="KW-0812">Transmembrane</keyword>
<gene>
    <name evidence="10" type="ORF">QG37_05772</name>
</gene>
<evidence type="ECO:0000256" key="7">
    <source>
        <dbReference type="ARBA" id="ARBA00022989"/>
    </source>
</evidence>
<dbReference type="VEuPathDB" id="FungiDB:B9J08_000059"/>
<proteinExistence type="inferred from homology"/>
<evidence type="ECO:0000256" key="6">
    <source>
        <dbReference type="ARBA" id="ARBA00022692"/>
    </source>
</evidence>
<protein>
    <recommendedName>
        <fullName evidence="4">Peroxisome assembly protein 22</fullName>
    </recommendedName>
</protein>
<dbReference type="EMBL" id="LGST01000041">
    <property type="protein sequence ID" value="KND97393.1"/>
    <property type="molecule type" value="Genomic_DNA"/>
</dbReference>
<keyword evidence="9" id="KW-0576">Peroxisome</keyword>
<keyword evidence="7" id="KW-1133">Transmembrane helix</keyword>
<comment type="similarity">
    <text evidence="3">Belongs to the peroxin-22 family.</text>
</comment>
<evidence type="ECO:0000256" key="1">
    <source>
        <dbReference type="ARBA" id="ARBA00003659"/>
    </source>
</evidence>
<dbReference type="VEuPathDB" id="FungiDB:CJJ09_002028"/>
<sequence>MGRKKSPAIWISAVIATSVAAAGYEIYKYLTKDENDQTISATKYTNKSIALTLLHSVLSSDLPLDEIIMNSQNVTFILPPHLSVDDLAGNIDTSQSGLSQTLLNNYKLLRCSNIEGYFHMLKNLKPDTLIVCADDLGIQDKMPKDLPRFVKEVVTLDQNKERVSSILTKVFLR</sequence>
<keyword evidence="8" id="KW-0472">Membrane</keyword>
<dbReference type="GO" id="GO:0007031">
    <property type="term" value="P:peroxisome organization"/>
    <property type="evidence" value="ECO:0007669"/>
    <property type="project" value="UniProtKB-KW"/>
</dbReference>
<comment type="subcellular location">
    <subcellularLocation>
        <location evidence="2">Peroxisome membrane</location>
        <topology evidence="2">Single-pass membrane protein</topology>
    </subcellularLocation>
</comment>
<dbReference type="VEuPathDB" id="FungiDB:CJI96_0001496"/>